<reference evidence="2 3" key="1">
    <citation type="journal article" date="2022" name="bioRxiv">
        <title>Genomics of Preaxostyla Flagellates Illuminates Evolutionary Transitions and the Path Towards Mitochondrial Loss.</title>
        <authorList>
            <person name="Novak L.V.F."/>
            <person name="Treitli S.C."/>
            <person name="Pyrih J."/>
            <person name="Halakuc P."/>
            <person name="Pipaliya S.V."/>
            <person name="Vacek V."/>
            <person name="Brzon O."/>
            <person name="Soukal P."/>
            <person name="Eme L."/>
            <person name="Dacks J.B."/>
            <person name="Karnkowska A."/>
            <person name="Elias M."/>
            <person name="Hampl V."/>
        </authorList>
    </citation>
    <scope>NUCLEOTIDE SEQUENCE [LARGE SCALE GENOMIC DNA]</scope>
    <source>
        <strain evidence="2">NAU3</strain>
        <tissue evidence="2">Gut</tissue>
    </source>
</reference>
<keyword evidence="3" id="KW-1185">Reference proteome</keyword>
<feature type="compositionally biased region" description="Basic and acidic residues" evidence="1">
    <location>
        <begin position="33"/>
        <end position="58"/>
    </location>
</feature>
<comment type="caution">
    <text evidence="2">The sequence shown here is derived from an EMBL/GenBank/DDBJ whole genome shotgun (WGS) entry which is preliminary data.</text>
</comment>
<dbReference type="EMBL" id="JARBJD010000476">
    <property type="protein sequence ID" value="KAK2941679.1"/>
    <property type="molecule type" value="Genomic_DNA"/>
</dbReference>
<protein>
    <submittedName>
        <fullName evidence="2">Uncharacterized protein</fullName>
    </submittedName>
</protein>
<dbReference type="Proteomes" id="UP001281761">
    <property type="component" value="Unassembled WGS sequence"/>
</dbReference>
<feature type="compositionally biased region" description="Basic and acidic residues" evidence="1">
    <location>
        <begin position="1"/>
        <end position="25"/>
    </location>
</feature>
<evidence type="ECO:0000313" key="3">
    <source>
        <dbReference type="Proteomes" id="UP001281761"/>
    </source>
</evidence>
<evidence type="ECO:0000256" key="1">
    <source>
        <dbReference type="SAM" id="MobiDB-lite"/>
    </source>
</evidence>
<organism evidence="2 3">
    <name type="scientific">Blattamonas nauphoetae</name>
    <dbReference type="NCBI Taxonomy" id="2049346"/>
    <lineage>
        <taxon>Eukaryota</taxon>
        <taxon>Metamonada</taxon>
        <taxon>Preaxostyla</taxon>
        <taxon>Oxymonadida</taxon>
        <taxon>Blattamonas</taxon>
    </lineage>
</organism>
<feature type="region of interest" description="Disordered" evidence="1">
    <location>
        <begin position="1"/>
        <end position="82"/>
    </location>
</feature>
<accession>A0ABQ9WRH3</accession>
<name>A0ABQ9WRH3_9EUKA</name>
<sequence>MYRQERAGRTEQDTARTESDSEIQRRTGQPNNDELRSRTERGGRKRMGHEPKERERATTADPPNPIGETIRNGASSSQPQPSPFATGVVGVLFFTLAECTLPYFGEEGRCGRGCGERDQLWGWLRVSRRAHPIPAREPVHRHKNRTRWLVQVRVVLRRRKGFVSVGDEGRERSVLLSAADGGVCGVGEKSGRKCWSVYNESGVGFSSITDSLSSFVAHVGESTRDEEASESSDAADETCESVGGRACRSGVVPGRSLPSEGNRRMPQQLCGHILNINLRHVQSEWSVGSASAGQRRATRERSGLVFANFSGIRCLLASPDCRIDPAGSVPLVGSLVCGRFVNKLDFGFTTHGASELGSFTFGAVRTLGAD</sequence>
<evidence type="ECO:0000313" key="2">
    <source>
        <dbReference type="EMBL" id="KAK2941679.1"/>
    </source>
</evidence>
<proteinExistence type="predicted"/>
<gene>
    <name evidence="2" type="ORF">BLNAU_23408</name>
</gene>